<feature type="transmembrane region" description="Helical" evidence="1">
    <location>
        <begin position="33"/>
        <end position="53"/>
    </location>
</feature>
<protein>
    <submittedName>
        <fullName evidence="2">Uncharacterized protein</fullName>
    </submittedName>
</protein>
<dbReference type="EMBL" id="CP067341">
    <property type="protein sequence ID" value="QQP12816.1"/>
    <property type="molecule type" value="Genomic_DNA"/>
</dbReference>
<feature type="transmembrane region" description="Helical" evidence="1">
    <location>
        <begin position="109"/>
        <end position="127"/>
    </location>
</feature>
<sequence length="132" mass="15396">MRSKKWMVLIFYTYLFLSAGYLSYSAYDRGDNFWIIWGVLSIGLGYQVIRFLIDKKKDEWNTSYVVADQRILGKIKLSLAISYLFIMVFLIIGAYGIQQGFFIFEAFDTIVAAIIFSFLVFMISQVVQQFID</sequence>
<reference evidence="2 3" key="1">
    <citation type="submission" date="2020-01" db="EMBL/GenBank/DDBJ databases">
        <authorList>
            <person name="Liu G."/>
            <person name="Liu B."/>
        </authorList>
    </citation>
    <scope>NUCLEOTIDE SEQUENCE [LARGE SCALE GENOMIC DNA]</scope>
    <source>
        <strain evidence="2 3">FJAT-51161</strain>
    </source>
</reference>
<dbReference type="Proteomes" id="UP000596049">
    <property type="component" value="Chromosome"/>
</dbReference>
<feature type="transmembrane region" description="Helical" evidence="1">
    <location>
        <begin position="7"/>
        <end position="27"/>
    </location>
</feature>
<proteinExistence type="predicted"/>
<organism evidence="2 3">
    <name type="scientific">Lysinibacillus agricola</name>
    <dbReference type="NCBI Taxonomy" id="2590012"/>
    <lineage>
        <taxon>Bacteria</taxon>
        <taxon>Bacillati</taxon>
        <taxon>Bacillota</taxon>
        <taxon>Bacilli</taxon>
        <taxon>Bacillales</taxon>
        <taxon>Bacillaceae</taxon>
        <taxon>Lysinibacillus</taxon>
    </lineage>
</organism>
<keyword evidence="3" id="KW-1185">Reference proteome</keyword>
<keyword evidence="1" id="KW-0812">Transmembrane</keyword>
<evidence type="ECO:0000256" key="1">
    <source>
        <dbReference type="SAM" id="Phobius"/>
    </source>
</evidence>
<keyword evidence="1" id="KW-1133">Transmembrane helix</keyword>
<name>A0ABX7ASN0_9BACI</name>
<accession>A0ABX7ASN0</accession>
<dbReference type="RefSeq" id="WP_053595880.1">
    <property type="nucleotide sequence ID" value="NZ_CP067341.1"/>
</dbReference>
<evidence type="ECO:0000313" key="3">
    <source>
        <dbReference type="Proteomes" id="UP000596049"/>
    </source>
</evidence>
<gene>
    <name evidence="2" type="ORF">FJQ98_01620</name>
</gene>
<feature type="transmembrane region" description="Helical" evidence="1">
    <location>
        <begin position="77"/>
        <end position="97"/>
    </location>
</feature>
<keyword evidence="1" id="KW-0472">Membrane</keyword>
<evidence type="ECO:0000313" key="2">
    <source>
        <dbReference type="EMBL" id="QQP12816.1"/>
    </source>
</evidence>